<organism evidence="1 2">
    <name type="scientific">Irpex rosettiformis</name>
    <dbReference type="NCBI Taxonomy" id="378272"/>
    <lineage>
        <taxon>Eukaryota</taxon>
        <taxon>Fungi</taxon>
        <taxon>Dikarya</taxon>
        <taxon>Basidiomycota</taxon>
        <taxon>Agaricomycotina</taxon>
        <taxon>Agaricomycetes</taxon>
        <taxon>Polyporales</taxon>
        <taxon>Irpicaceae</taxon>
        <taxon>Irpex</taxon>
    </lineage>
</organism>
<protein>
    <submittedName>
        <fullName evidence="1">Uncharacterized protein</fullName>
    </submittedName>
</protein>
<reference evidence="1" key="1">
    <citation type="journal article" date="2021" name="Environ. Microbiol.">
        <title>Gene family expansions and transcriptome signatures uncover fungal adaptations to wood decay.</title>
        <authorList>
            <person name="Hage H."/>
            <person name="Miyauchi S."/>
            <person name="Viragh M."/>
            <person name="Drula E."/>
            <person name="Min B."/>
            <person name="Chaduli D."/>
            <person name="Navarro D."/>
            <person name="Favel A."/>
            <person name="Norest M."/>
            <person name="Lesage-Meessen L."/>
            <person name="Balint B."/>
            <person name="Merenyi Z."/>
            <person name="de Eugenio L."/>
            <person name="Morin E."/>
            <person name="Martinez A.T."/>
            <person name="Baldrian P."/>
            <person name="Stursova M."/>
            <person name="Martinez M.J."/>
            <person name="Novotny C."/>
            <person name="Magnuson J.K."/>
            <person name="Spatafora J.W."/>
            <person name="Maurice S."/>
            <person name="Pangilinan J."/>
            <person name="Andreopoulos W."/>
            <person name="LaButti K."/>
            <person name="Hundley H."/>
            <person name="Na H."/>
            <person name="Kuo A."/>
            <person name="Barry K."/>
            <person name="Lipzen A."/>
            <person name="Henrissat B."/>
            <person name="Riley R."/>
            <person name="Ahrendt S."/>
            <person name="Nagy L.G."/>
            <person name="Grigoriev I.V."/>
            <person name="Martin F."/>
            <person name="Rosso M.N."/>
        </authorList>
    </citation>
    <scope>NUCLEOTIDE SEQUENCE</scope>
    <source>
        <strain evidence="1">CBS 384.51</strain>
    </source>
</reference>
<evidence type="ECO:0000313" key="1">
    <source>
        <dbReference type="EMBL" id="KAI0088375.1"/>
    </source>
</evidence>
<gene>
    <name evidence="1" type="ORF">BDY19DRAFT_994277</name>
</gene>
<dbReference type="EMBL" id="MU274914">
    <property type="protein sequence ID" value="KAI0088375.1"/>
    <property type="molecule type" value="Genomic_DNA"/>
</dbReference>
<keyword evidence="2" id="KW-1185">Reference proteome</keyword>
<accession>A0ACB8U307</accession>
<sequence length="284" mass="32363">MDLTYRYSSASYSPILPPSPRVQDSSPRTMYEHQEFFIEDEMVIFLVENCYFRVHKYFLRRDSVIFRDLFMCPSGPAEPEGRTKETAITLPGVTKYEMSCLLKFLYHGMYDSNATYSWRTSVSEWTALLSISTRYAFDRIRSRAIAALAPGPIPYSTQLLGPVDMIVLAVKHDIPQWLETAYVSLCLREHPLEEGEGEKLGVVTSIRLAKAREKFWREQAIVAQVDGRLEEDIRLGHGNSAQRRISVLLGQSPCPKRARATQIIHEVFWPKGNVPGSEGVPIQT</sequence>
<evidence type="ECO:0000313" key="2">
    <source>
        <dbReference type="Proteomes" id="UP001055072"/>
    </source>
</evidence>
<comment type="caution">
    <text evidence="1">The sequence shown here is derived from an EMBL/GenBank/DDBJ whole genome shotgun (WGS) entry which is preliminary data.</text>
</comment>
<proteinExistence type="predicted"/>
<dbReference type="Proteomes" id="UP001055072">
    <property type="component" value="Unassembled WGS sequence"/>
</dbReference>
<name>A0ACB8U307_9APHY</name>